<accession>A0A0D3G4U9</accession>
<dbReference type="PaxDb" id="65489-OBART05G08240.1"/>
<organism evidence="2">
    <name type="scientific">Oryza barthii</name>
    <dbReference type="NCBI Taxonomy" id="65489"/>
    <lineage>
        <taxon>Eukaryota</taxon>
        <taxon>Viridiplantae</taxon>
        <taxon>Streptophyta</taxon>
        <taxon>Embryophyta</taxon>
        <taxon>Tracheophyta</taxon>
        <taxon>Spermatophyta</taxon>
        <taxon>Magnoliopsida</taxon>
        <taxon>Liliopsida</taxon>
        <taxon>Poales</taxon>
        <taxon>Poaceae</taxon>
        <taxon>BOP clade</taxon>
        <taxon>Oryzoideae</taxon>
        <taxon>Oryzeae</taxon>
        <taxon>Oryzinae</taxon>
        <taxon>Oryza</taxon>
    </lineage>
</organism>
<dbReference type="Gramene" id="OBART05G08240.1">
    <property type="protein sequence ID" value="OBART05G08240.1"/>
    <property type="gene ID" value="OBART05G08240"/>
</dbReference>
<reference evidence="2" key="2">
    <citation type="submission" date="2015-03" db="UniProtKB">
        <authorList>
            <consortium name="EnsemblPlants"/>
        </authorList>
    </citation>
    <scope>IDENTIFICATION</scope>
</reference>
<feature type="region of interest" description="Disordered" evidence="1">
    <location>
        <begin position="31"/>
        <end position="51"/>
    </location>
</feature>
<evidence type="ECO:0000256" key="1">
    <source>
        <dbReference type="SAM" id="MobiDB-lite"/>
    </source>
</evidence>
<feature type="region of interest" description="Disordered" evidence="1">
    <location>
        <begin position="159"/>
        <end position="178"/>
    </location>
</feature>
<dbReference type="EnsemblPlants" id="OBART05G08240.1">
    <property type="protein sequence ID" value="OBART05G08240.1"/>
    <property type="gene ID" value="OBART05G08240"/>
</dbReference>
<dbReference type="Proteomes" id="UP000026960">
    <property type="component" value="Chromosome 5"/>
</dbReference>
<protein>
    <submittedName>
        <fullName evidence="2">Uncharacterized protein</fullName>
    </submittedName>
</protein>
<reference evidence="2" key="1">
    <citation type="journal article" date="2009" name="Rice">
        <title>De Novo Next Generation Sequencing of Plant Genomes.</title>
        <authorList>
            <person name="Rounsley S."/>
            <person name="Marri P.R."/>
            <person name="Yu Y."/>
            <person name="He R."/>
            <person name="Sisneros N."/>
            <person name="Goicoechea J.L."/>
            <person name="Lee S.J."/>
            <person name="Angelova A."/>
            <person name="Kudrna D."/>
            <person name="Luo M."/>
            <person name="Affourtit J."/>
            <person name="Desany B."/>
            <person name="Knight J."/>
            <person name="Niazi F."/>
            <person name="Egholm M."/>
            <person name="Wing R.A."/>
        </authorList>
    </citation>
    <scope>NUCLEOTIDE SEQUENCE [LARGE SCALE GENOMIC DNA]</scope>
    <source>
        <strain evidence="2">cv. IRGC 105608</strain>
    </source>
</reference>
<sequence>MRRRLLGALLPSLSAVCGRWRSARRTRRQWAAPRRALEDKGGGMAAGTDTAWGGGMAAEVARGVEDNGRWQWDNGKRGSVAALFFRMEATDRPAPSPTVLRHPALWPSAARTSDGDRRRMDLRRQALSATPLLCHSGESFAAAKGNSHLFTATRCTAGVVGPPPPRRSDGAPNSTAGQLLRSCCLSPTQIPHRRWAPAAGYRDLSSV</sequence>
<proteinExistence type="predicted"/>
<dbReference type="AlphaFoldDB" id="A0A0D3G4U9"/>
<evidence type="ECO:0000313" key="2">
    <source>
        <dbReference type="EnsemblPlants" id="OBART05G08240.1"/>
    </source>
</evidence>
<evidence type="ECO:0000313" key="3">
    <source>
        <dbReference type="Proteomes" id="UP000026960"/>
    </source>
</evidence>
<dbReference type="HOGENOM" id="CLU_1328151_0_0_1"/>
<name>A0A0D3G4U9_9ORYZ</name>
<keyword evidence="3" id="KW-1185">Reference proteome</keyword>